<dbReference type="AlphaFoldDB" id="A0A4P6QAL8"/>
<accession>A0A4P6QAL8</accession>
<dbReference type="Proteomes" id="UP000292235">
    <property type="component" value="Plasmid phiM2"/>
</dbReference>
<dbReference type="RefSeq" id="WP_131102965.1">
    <property type="nucleotide sequence ID" value="NZ_CP036456.1"/>
</dbReference>
<keyword evidence="2" id="KW-1185">Reference proteome</keyword>
<gene>
    <name evidence="1" type="ORF">EKD16_25300</name>
</gene>
<evidence type="ECO:0000313" key="1">
    <source>
        <dbReference type="EMBL" id="QBI56801.1"/>
    </source>
</evidence>
<proteinExistence type="predicted"/>
<dbReference type="KEGG" id="strr:EKD16_25300"/>
<organism evidence="1 2">
    <name type="scientific">Streptomonospora litoralis</name>
    <dbReference type="NCBI Taxonomy" id="2498135"/>
    <lineage>
        <taxon>Bacteria</taxon>
        <taxon>Bacillati</taxon>
        <taxon>Actinomycetota</taxon>
        <taxon>Actinomycetes</taxon>
        <taxon>Streptosporangiales</taxon>
        <taxon>Nocardiopsidaceae</taxon>
        <taxon>Streptomonospora</taxon>
    </lineage>
</organism>
<dbReference type="OrthoDB" id="3433293at2"/>
<sequence>MVAHLLDLTLDHYRVETVRTPSGGLSEDRVHLGKVDVRPSQPSAQERALARTAVGPQQGQAELTQPVYVEADEDVRRGDELEDPVTGVVRRVVARLRPSEEDAYLRLDVEVHQPEPTVEEVS</sequence>
<dbReference type="EMBL" id="CP036456">
    <property type="protein sequence ID" value="QBI56801.1"/>
    <property type="molecule type" value="Genomic_DNA"/>
</dbReference>
<name>A0A4P6QAL8_9ACTN</name>
<evidence type="ECO:0000313" key="2">
    <source>
        <dbReference type="Proteomes" id="UP000292235"/>
    </source>
</evidence>
<geneLocation type="plasmid" evidence="2">
    <name>phim2</name>
</geneLocation>
<keyword evidence="1" id="KW-0614">Plasmid</keyword>
<reference evidence="1 2" key="1">
    <citation type="submission" date="2019-02" db="EMBL/GenBank/DDBJ databases">
        <authorList>
            <person name="Khodamoradi S."/>
            <person name="Hahnke R.L."/>
            <person name="Kaempfer P."/>
            <person name="Schumann P."/>
            <person name="Rohde M."/>
            <person name="Steinert M."/>
            <person name="Luzhetskyy A."/>
            <person name="Wink J."/>
            <person name="Ruckert C."/>
        </authorList>
    </citation>
    <scope>NUCLEOTIDE SEQUENCE [LARGE SCALE GENOMIC DNA]</scope>
    <source>
        <strain evidence="1 2">M2</strain>
        <plasmid evidence="2">phim2</plasmid>
    </source>
</reference>
<protein>
    <submittedName>
        <fullName evidence="1">Uncharacterized protein</fullName>
    </submittedName>
</protein>